<organism evidence="2 3">
    <name type="scientific">Desulfosarcina ovata subsp. ovata</name>
    <dbReference type="NCBI Taxonomy" id="2752305"/>
    <lineage>
        <taxon>Bacteria</taxon>
        <taxon>Pseudomonadati</taxon>
        <taxon>Thermodesulfobacteriota</taxon>
        <taxon>Desulfobacteria</taxon>
        <taxon>Desulfobacterales</taxon>
        <taxon>Desulfosarcinaceae</taxon>
        <taxon>Desulfosarcina</taxon>
    </lineage>
</organism>
<protein>
    <recommendedName>
        <fullName evidence="1">DSBA-like thioredoxin domain-containing protein</fullName>
    </recommendedName>
</protein>
<dbReference type="Proteomes" id="UP000422108">
    <property type="component" value="Chromosome"/>
</dbReference>
<dbReference type="AlphaFoldDB" id="A0A5K8AJ15"/>
<dbReference type="SUPFAM" id="SSF52833">
    <property type="entry name" value="Thioredoxin-like"/>
    <property type="match status" value="1"/>
</dbReference>
<dbReference type="PANTHER" id="PTHR13887:SF55">
    <property type="entry name" value="SLR0313 PROTEIN"/>
    <property type="match status" value="1"/>
</dbReference>
<gene>
    <name evidence="2" type="ORF">DSCOOX_58520</name>
</gene>
<proteinExistence type="predicted"/>
<dbReference type="Pfam" id="PF01323">
    <property type="entry name" value="DSBA"/>
    <property type="match status" value="1"/>
</dbReference>
<dbReference type="InterPro" id="IPR036249">
    <property type="entry name" value="Thioredoxin-like_sf"/>
</dbReference>
<evidence type="ECO:0000259" key="1">
    <source>
        <dbReference type="Pfam" id="PF01323"/>
    </source>
</evidence>
<dbReference type="PANTHER" id="PTHR13887">
    <property type="entry name" value="GLUTATHIONE S-TRANSFERASE KAPPA"/>
    <property type="match status" value="1"/>
</dbReference>
<accession>A0A5K8AJ15</accession>
<evidence type="ECO:0000313" key="2">
    <source>
        <dbReference type="EMBL" id="BBO92672.1"/>
    </source>
</evidence>
<dbReference type="GO" id="GO:0016491">
    <property type="term" value="F:oxidoreductase activity"/>
    <property type="evidence" value="ECO:0007669"/>
    <property type="project" value="InterPro"/>
</dbReference>
<name>A0A5K8AJ15_9BACT</name>
<feature type="domain" description="DSBA-like thioredoxin" evidence="1">
    <location>
        <begin position="7"/>
        <end position="113"/>
    </location>
</feature>
<dbReference type="InterPro" id="IPR001853">
    <property type="entry name" value="DSBA-like_thioredoxin_dom"/>
</dbReference>
<sequence length="134" mass="15199">MIEQYPQQVKIAFKHFPLRNHRFATKAAQAAVAAGRQGHFWEFHDQLYKRYNRLNDQAIEEIRAALALDPEQFKADMLAPGTIARINADMQSGAQAGVRGTPTVFINGRRLMDKSLHGFQVLINPLLDQLKVTE</sequence>
<keyword evidence="3" id="KW-1185">Reference proteome</keyword>
<dbReference type="Gene3D" id="3.40.30.10">
    <property type="entry name" value="Glutaredoxin"/>
    <property type="match status" value="1"/>
</dbReference>
<reference evidence="2 3" key="1">
    <citation type="submission" date="2019-11" db="EMBL/GenBank/DDBJ databases">
        <title>Comparative genomics of hydrocarbon-degrading Desulfosarcina strains.</title>
        <authorList>
            <person name="Watanabe M."/>
            <person name="Kojima H."/>
            <person name="Fukui M."/>
        </authorList>
    </citation>
    <scope>NUCLEOTIDE SEQUENCE [LARGE SCALE GENOMIC DNA]</scope>
    <source>
        <strain evidence="3">oXyS1</strain>
    </source>
</reference>
<dbReference type="EMBL" id="AP021879">
    <property type="protein sequence ID" value="BBO92672.1"/>
    <property type="molecule type" value="Genomic_DNA"/>
</dbReference>
<evidence type="ECO:0000313" key="3">
    <source>
        <dbReference type="Proteomes" id="UP000422108"/>
    </source>
</evidence>